<keyword evidence="4" id="KW-1185">Reference proteome</keyword>
<protein>
    <recommendedName>
        <fullName evidence="2">PDZ domain-containing protein</fullName>
    </recommendedName>
</protein>
<feature type="region of interest" description="Disordered" evidence="1">
    <location>
        <begin position="213"/>
        <end position="236"/>
    </location>
</feature>
<dbReference type="InterPro" id="IPR001478">
    <property type="entry name" value="PDZ"/>
</dbReference>
<dbReference type="SMART" id="SM00228">
    <property type="entry name" value="PDZ"/>
    <property type="match status" value="1"/>
</dbReference>
<sequence>MTDSDSESDEFDLPPMISLEDLVGPSNAEVVATTRVIFPRCDATPAELAAVESHLRRCLAYPVIAYAPAFEGRCELLLAILDELRRNDSNTGDDPAPPEPLGEEAPEENFAGRVALADLEASLSECRDQERFSRIGGSRSALAASLRWRRRAAALEALRKPLRERLGIKDLPPKAAPTRQLALKSASTAAAHTGGAQSFSVLRSLSFERKKKEAVVSSDGGSGRGASGGGEDGGGGKSFSILRSLSFERKKKEADAAGTSKQSKQKQAMLRAAAAKGGGAAGGSTVTKSKVLLAAWASTHGKFGAMTKVKLEITESQVLYERHEIDLAAVEGAWAHQAGYCTVSIKFTHKPKPKVFMLEQSDACEKAEDSSAHEAAHDLGGAGGAGAQSSGGARRKRFGTKADLALQSAAAASPSQLRGRLSTWEEGEGGARYGALGDGAGADEADEDSTVAVGRAELSCYSACLSALSGYVSARLPTLIAERDEMVAEAEEGGGGAEHGVAEGAKCAELLVHLLSLSHRLTPAEDTGRVSYRDMHDERGDEWQVKEGSEASGVGGGERFVWQSKVCPPSLAASSRSALRAAATLMTEQEMRAASQTRRPKALTASGASEKTKKGDRPKASQAADVRDEVWTHWVRLKRLRVRLQRALPLQLSLLSGVVGGPGALVQVWAEALHFAVLEPLHMLGESLPVDMALVEVLSMALEHRRIVMLLQATAAGGVAANAAAAFLDDDAEGGGEGGGEGGEARSPALSASPSSGMGDGVGDELMLIGDRMWYSPFVFEWLRVASRHIESWVNEALDDETNWRHWRPVGPGRHSRTLILLFRACFTMVNSLRRLDVVVCGEAVSAAQGIADHHATFAAVLAKAATAASASAPPPAATGKDRTVVANKAAGAEPLLGVQGVARGLLRGTDVLITYVQPTSVLATLIHPGERVLSVNGEAVTSAAQALRLLKTASQLRVKVQAPPGLEEVGSDARRQLQTLASTIEETLHSSTEQSSIVSACFVEVFGALRRTSDEQISVLADKLLRPVRAHIAKLGAPATPSGTLLGTKAGGASEFNLVQARTLDRLCRWLAPEAVQRLLQRLWTDVLSDLLEALRKQLYTPRELGDSFVKGAIQLMRDFAAVLLDATDGPTKRWLTQRATPLQATLALTELPTAALLQQYRIRPTGPTRAAPLVALALRLDDREAASVVMEQPAELAEGQALNVDGRPALEAYRTLEPLV</sequence>
<comment type="caution">
    <text evidence="3">The sequence shown here is derived from an EMBL/GenBank/DDBJ whole genome shotgun (WGS) entry which is preliminary data.</text>
</comment>
<dbReference type="Proteomes" id="UP000037460">
    <property type="component" value="Unassembled WGS sequence"/>
</dbReference>
<proteinExistence type="predicted"/>
<dbReference type="Gene3D" id="2.30.42.10">
    <property type="match status" value="1"/>
</dbReference>
<feature type="compositionally biased region" description="Gly residues" evidence="1">
    <location>
        <begin position="220"/>
        <end position="236"/>
    </location>
</feature>
<feature type="domain" description="PDZ" evidence="2">
    <location>
        <begin position="895"/>
        <end position="965"/>
    </location>
</feature>
<gene>
    <name evidence="3" type="ORF">Ctob_013142</name>
</gene>
<organism evidence="3 4">
    <name type="scientific">Chrysochromulina tobinii</name>
    <dbReference type="NCBI Taxonomy" id="1460289"/>
    <lineage>
        <taxon>Eukaryota</taxon>
        <taxon>Haptista</taxon>
        <taxon>Haptophyta</taxon>
        <taxon>Prymnesiophyceae</taxon>
        <taxon>Prymnesiales</taxon>
        <taxon>Chrysochromulinaceae</taxon>
        <taxon>Chrysochromulina</taxon>
    </lineage>
</organism>
<dbReference type="SUPFAM" id="SSF50156">
    <property type="entry name" value="PDZ domain-like"/>
    <property type="match status" value="1"/>
</dbReference>
<accession>A0A0M0K0T3</accession>
<name>A0A0M0K0T3_9EUKA</name>
<evidence type="ECO:0000256" key="1">
    <source>
        <dbReference type="SAM" id="MobiDB-lite"/>
    </source>
</evidence>
<evidence type="ECO:0000313" key="4">
    <source>
        <dbReference type="Proteomes" id="UP000037460"/>
    </source>
</evidence>
<feature type="region of interest" description="Disordered" evidence="1">
    <location>
        <begin position="367"/>
        <end position="393"/>
    </location>
</feature>
<feature type="compositionally biased region" description="Basic and acidic residues" evidence="1">
    <location>
        <begin position="610"/>
        <end position="623"/>
    </location>
</feature>
<dbReference type="AlphaFoldDB" id="A0A0M0K0T3"/>
<feature type="region of interest" description="Disordered" evidence="1">
    <location>
        <begin position="589"/>
        <end position="623"/>
    </location>
</feature>
<dbReference type="EMBL" id="JWZX01001764">
    <property type="protein sequence ID" value="KOO32471.1"/>
    <property type="molecule type" value="Genomic_DNA"/>
</dbReference>
<reference evidence="4" key="1">
    <citation type="journal article" date="2015" name="PLoS Genet.">
        <title>Genome Sequence and Transcriptome Analyses of Chrysochromulina tobin: Metabolic Tools for Enhanced Algal Fitness in the Prominent Order Prymnesiales (Haptophyceae).</title>
        <authorList>
            <person name="Hovde B.T."/>
            <person name="Deodato C.R."/>
            <person name="Hunsperger H.M."/>
            <person name="Ryken S.A."/>
            <person name="Yost W."/>
            <person name="Jha R.K."/>
            <person name="Patterson J."/>
            <person name="Monnat R.J. Jr."/>
            <person name="Barlow S.B."/>
            <person name="Starkenburg S.R."/>
            <person name="Cattolico R.A."/>
        </authorList>
    </citation>
    <scope>NUCLEOTIDE SEQUENCE</scope>
    <source>
        <strain evidence="4">CCMP291</strain>
    </source>
</reference>
<feature type="compositionally biased region" description="Low complexity" evidence="1">
    <location>
        <begin position="745"/>
        <end position="756"/>
    </location>
</feature>
<feature type="compositionally biased region" description="Basic and acidic residues" evidence="1">
    <location>
        <begin position="367"/>
        <end position="377"/>
    </location>
</feature>
<feature type="region of interest" description="Disordered" evidence="1">
    <location>
        <begin position="252"/>
        <end position="271"/>
    </location>
</feature>
<feature type="region of interest" description="Disordered" evidence="1">
    <location>
        <begin position="732"/>
        <end position="758"/>
    </location>
</feature>
<dbReference type="InterPro" id="IPR036034">
    <property type="entry name" value="PDZ_sf"/>
</dbReference>
<feature type="region of interest" description="Disordered" evidence="1">
    <location>
        <begin position="88"/>
        <end position="107"/>
    </location>
</feature>
<evidence type="ECO:0000313" key="3">
    <source>
        <dbReference type="EMBL" id="KOO32471.1"/>
    </source>
</evidence>
<evidence type="ECO:0000259" key="2">
    <source>
        <dbReference type="SMART" id="SM00228"/>
    </source>
</evidence>